<dbReference type="OrthoDB" id="2333441at2759"/>
<organism evidence="2 3">
    <name type="scientific">Diversispora eburnea</name>
    <dbReference type="NCBI Taxonomy" id="1213867"/>
    <lineage>
        <taxon>Eukaryota</taxon>
        <taxon>Fungi</taxon>
        <taxon>Fungi incertae sedis</taxon>
        <taxon>Mucoromycota</taxon>
        <taxon>Glomeromycotina</taxon>
        <taxon>Glomeromycetes</taxon>
        <taxon>Diversisporales</taxon>
        <taxon>Diversisporaceae</taxon>
        <taxon>Diversispora</taxon>
    </lineage>
</organism>
<feature type="region of interest" description="Disordered" evidence="1">
    <location>
        <begin position="165"/>
        <end position="186"/>
    </location>
</feature>
<name>A0A9N9FD38_9GLOM</name>
<reference evidence="2" key="1">
    <citation type="submission" date="2021-06" db="EMBL/GenBank/DDBJ databases">
        <authorList>
            <person name="Kallberg Y."/>
            <person name="Tangrot J."/>
            <person name="Rosling A."/>
        </authorList>
    </citation>
    <scope>NUCLEOTIDE SEQUENCE</scope>
    <source>
        <strain evidence="2">AZ414A</strain>
    </source>
</reference>
<proteinExistence type="predicted"/>
<feature type="compositionally biased region" description="Basic and acidic residues" evidence="1">
    <location>
        <begin position="291"/>
        <end position="306"/>
    </location>
</feature>
<evidence type="ECO:0000313" key="3">
    <source>
        <dbReference type="Proteomes" id="UP000789706"/>
    </source>
</evidence>
<protein>
    <submittedName>
        <fullName evidence="2">6568_t:CDS:1</fullName>
    </submittedName>
</protein>
<comment type="caution">
    <text evidence="2">The sequence shown here is derived from an EMBL/GenBank/DDBJ whole genome shotgun (WGS) entry which is preliminary data.</text>
</comment>
<sequence length="306" mass="36378">MAFVQLNDLQRKSLNELFVHIKHFNNKFTTSVLDKNLTNNFLENMKSTSISLVKYFIYQSRMTVDAKTFKNLRNENEEWDEEVKKFVKYVGLLAKVDKNTVDKNTLIKDFYRHVNSESLVEDNKSENRNDEELGGEGYSEREVVGDWIDKEWRIGYEKDFKKSNNLNQRKSDKSDKSDIKGWVPNKEMDNQLKETVRLVKNELRKKRAERLYIQDDITKEKERSKKNFRKEKRNLVTIKKEDAETDDSIEGRPTIHKQKINRSLLAPQLFESEEESGDAMKQLVNTQKQDFSSKKFDEKNLENERR</sequence>
<keyword evidence="3" id="KW-1185">Reference proteome</keyword>
<evidence type="ECO:0000313" key="2">
    <source>
        <dbReference type="EMBL" id="CAG8524708.1"/>
    </source>
</evidence>
<gene>
    <name evidence="2" type="ORF">DEBURN_LOCUS5841</name>
</gene>
<evidence type="ECO:0000256" key="1">
    <source>
        <dbReference type="SAM" id="MobiDB-lite"/>
    </source>
</evidence>
<feature type="compositionally biased region" description="Basic and acidic residues" evidence="1">
    <location>
        <begin position="169"/>
        <end position="179"/>
    </location>
</feature>
<dbReference type="AlphaFoldDB" id="A0A9N9FD38"/>
<dbReference type="Proteomes" id="UP000789706">
    <property type="component" value="Unassembled WGS sequence"/>
</dbReference>
<dbReference type="EMBL" id="CAJVPK010000546">
    <property type="protein sequence ID" value="CAG8524708.1"/>
    <property type="molecule type" value="Genomic_DNA"/>
</dbReference>
<feature type="region of interest" description="Disordered" evidence="1">
    <location>
        <begin position="266"/>
        <end position="306"/>
    </location>
</feature>
<accession>A0A9N9FD38</accession>